<dbReference type="Proteomes" id="UP001303046">
    <property type="component" value="Unassembled WGS sequence"/>
</dbReference>
<keyword evidence="2" id="KW-1185">Reference proteome</keyword>
<dbReference type="EMBL" id="JAVFWL010000001">
    <property type="protein sequence ID" value="KAK6729597.1"/>
    <property type="molecule type" value="Genomic_DNA"/>
</dbReference>
<accession>A0ABR1BW72</accession>
<sequence>MVSAAGWSEETSPAGRSQLAAAFVESETRSLRVTGYVRETDRAPYPAATAAATTAAAAASAIPITIKNCINSSLRDTLSTRLSPRYDVRNRRRFR</sequence>
<protein>
    <submittedName>
        <fullName evidence="1">Uncharacterized protein</fullName>
    </submittedName>
</protein>
<name>A0ABR1BW72_NECAM</name>
<comment type="caution">
    <text evidence="1">The sequence shown here is derived from an EMBL/GenBank/DDBJ whole genome shotgun (WGS) entry which is preliminary data.</text>
</comment>
<reference evidence="1 2" key="1">
    <citation type="submission" date="2023-08" db="EMBL/GenBank/DDBJ databases">
        <title>A Necator americanus chromosomal reference genome.</title>
        <authorList>
            <person name="Ilik V."/>
            <person name="Petrzelkova K.J."/>
            <person name="Pardy F."/>
            <person name="Fuh T."/>
            <person name="Niatou-Singa F.S."/>
            <person name="Gouil Q."/>
            <person name="Baker L."/>
            <person name="Ritchie M.E."/>
            <person name="Jex A.R."/>
            <person name="Gazzola D."/>
            <person name="Li H."/>
            <person name="Toshio Fujiwara R."/>
            <person name="Zhan B."/>
            <person name="Aroian R.V."/>
            <person name="Pafco B."/>
            <person name="Schwarz E.M."/>
        </authorList>
    </citation>
    <scope>NUCLEOTIDE SEQUENCE [LARGE SCALE GENOMIC DNA]</scope>
    <source>
        <strain evidence="1 2">Aroian</strain>
        <tissue evidence="1">Whole animal</tissue>
    </source>
</reference>
<proteinExistence type="predicted"/>
<evidence type="ECO:0000313" key="1">
    <source>
        <dbReference type="EMBL" id="KAK6729597.1"/>
    </source>
</evidence>
<gene>
    <name evidence="1" type="primary">Necator_chrI.g2695</name>
    <name evidence="1" type="ORF">RB195_006567</name>
</gene>
<evidence type="ECO:0000313" key="2">
    <source>
        <dbReference type="Proteomes" id="UP001303046"/>
    </source>
</evidence>
<organism evidence="1 2">
    <name type="scientific">Necator americanus</name>
    <name type="common">Human hookworm</name>
    <dbReference type="NCBI Taxonomy" id="51031"/>
    <lineage>
        <taxon>Eukaryota</taxon>
        <taxon>Metazoa</taxon>
        <taxon>Ecdysozoa</taxon>
        <taxon>Nematoda</taxon>
        <taxon>Chromadorea</taxon>
        <taxon>Rhabditida</taxon>
        <taxon>Rhabditina</taxon>
        <taxon>Rhabditomorpha</taxon>
        <taxon>Strongyloidea</taxon>
        <taxon>Ancylostomatidae</taxon>
        <taxon>Bunostominae</taxon>
        <taxon>Necator</taxon>
    </lineage>
</organism>